<organism evidence="1 2">
    <name type="scientific">Phytophthora megakarya</name>
    <dbReference type="NCBI Taxonomy" id="4795"/>
    <lineage>
        <taxon>Eukaryota</taxon>
        <taxon>Sar</taxon>
        <taxon>Stramenopiles</taxon>
        <taxon>Oomycota</taxon>
        <taxon>Peronosporomycetes</taxon>
        <taxon>Peronosporales</taxon>
        <taxon>Peronosporaceae</taxon>
        <taxon>Phytophthora</taxon>
    </lineage>
</organism>
<evidence type="ECO:0000313" key="2">
    <source>
        <dbReference type="Proteomes" id="UP000198211"/>
    </source>
</evidence>
<keyword evidence="2" id="KW-1185">Reference proteome</keyword>
<accession>A0A225VG22</accession>
<dbReference type="Proteomes" id="UP000198211">
    <property type="component" value="Unassembled WGS sequence"/>
</dbReference>
<dbReference type="AlphaFoldDB" id="A0A225VG22"/>
<dbReference type="OrthoDB" id="6771932at2759"/>
<proteinExistence type="predicted"/>
<sequence>MADCKQVYYMFIFTLSTLRRWLGGQYALAQPTGSSLYLASQLLGASFGHRFSVSHIRRVDNTIADAGSRQWSDAKHSELHSAATFSFERYGHWNRWVEHRVVRWADTQSLKLQLHLLLVYILECSQQGIGSQWAVRNSTIKGNLAGILHFMQAASVRKLLESVARLDTPSHLKGSASVTILEACFHALTLDDPTDQALWDVCYIVVTSRTIFTWFALHGGDITVTNSRGKPTTDPIAASPVCIRVQGSKRNHTGRPMMRMSNRSGVRFLYYVFEALLLTSAWTGLPHDILAAWRLKPCDCGQGRKSPPDVACSAGEGPARFGIHSPCASAINMYRAGVDAVTIQFHGRCS</sequence>
<comment type="caution">
    <text evidence="1">The sequence shown here is derived from an EMBL/GenBank/DDBJ whole genome shotgun (WGS) entry which is preliminary data.</text>
</comment>
<evidence type="ECO:0000313" key="1">
    <source>
        <dbReference type="EMBL" id="OWZ04295.1"/>
    </source>
</evidence>
<reference evidence="2" key="1">
    <citation type="submission" date="2017-03" db="EMBL/GenBank/DDBJ databases">
        <title>Phytopthora megakarya and P. palmivora, two closely related causual agents of cacao black pod achieved similar genome size and gene model numbers by different mechanisms.</title>
        <authorList>
            <person name="Ali S."/>
            <person name="Shao J."/>
            <person name="Larry D.J."/>
            <person name="Kronmiller B."/>
            <person name="Shen D."/>
            <person name="Strem M.D."/>
            <person name="Melnick R.L."/>
            <person name="Guiltinan M.J."/>
            <person name="Tyler B.M."/>
            <person name="Meinhardt L.W."/>
            <person name="Bailey B.A."/>
        </authorList>
    </citation>
    <scope>NUCLEOTIDE SEQUENCE [LARGE SCALE GENOMIC DNA]</scope>
    <source>
        <strain evidence="2">zdho120</strain>
    </source>
</reference>
<protein>
    <submittedName>
        <fullName evidence="1">Uncharacterized protein</fullName>
    </submittedName>
</protein>
<dbReference type="EMBL" id="NBNE01005039">
    <property type="protein sequence ID" value="OWZ04295.1"/>
    <property type="molecule type" value="Genomic_DNA"/>
</dbReference>
<name>A0A225VG22_9STRA</name>
<gene>
    <name evidence="1" type="ORF">PHMEG_00023823</name>
</gene>